<evidence type="ECO:0000313" key="4">
    <source>
        <dbReference type="EMBL" id="QEW04961.1"/>
    </source>
</evidence>
<name>A0A5J6L9C2_9MICO</name>
<dbReference type="Proteomes" id="UP000325516">
    <property type="component" value="Chromosome"/>
</dbReference>
<keyword evidence="5" id="KW-1185">Reference proteome</keyword>
<dbReference type="InterPro" id="IPR020904">
    <property type="entry name" value="Sc_DH/Rdtase_CS"/>
</dbReference>
<evidence type="ECO:0000256" key="1">
    <source>
        <dbReference type="ARBA" id="ARBA00006484"/>
    </source>
</evidence>
<dbReference type="PANTHER" id="PTHR42901:SF1">
    <property type="entry name" value="ALCOHOL DEHYDROGENASE"/>
    <property type="match status" value="1"/>
</dbReference>
<dbReference type="Gene3D" id="3.40.50.720">
    <property type="entry name" value="NAD(P)-binding Rossmann-like Domain"/>
    <property type="match status" value="1"/>
</dbReference>
<dbReference type="InterPro" id="IPR036291">
    <property type="entry name" value="NAD(P)-bd_dom_sf"/>
</dbReference>
<dbReference type="GO" id="GO:0016491">
    <property type="term" value="F:oxidoreductase activity"/>
    <property type="evidence" value="ECO:0007669"/>
    <property type="project" value="UniProtKB-KW"/>
</dbReference>
<dbReference type="EMBL" id="CP044232">
    <property type="protein sequence ID" value="QEW04961.1"/>
    <property type="molecule type" value="Genomic_DNA"/>
</dbReference>
<reference evidence="5" key="1">
    <citation type="submission" date="2019-09" db="EMBL/GenBank/DDBJ databases">
        <title>Mumia zhuanghuii sp. nov. isolated from the intestinal contents of plateau pika (Ochotona curzoniae) in the Qinghai-Tibet plateau of China.</title>
        <authorList>
            <person name="Tian Z."/>
        </authorList>
    </citation>
    <scope>NUCLEOTIDE SEQUENCE [LARGE SCALE GENOMIC DNA]</scope>
    <source>
        <strain evidence="5">L-031</strain>
    </source>
</reference>
<keyword evidence="2" id="KW-0560">Oxidoreductase</keyword>
<dbReference type="KEGG" id="mlz:F6J85_15330"/>
<dbReference type="NCBIfam" id="NF006776">
    <property type="entry name" value="PRK09291.1"/>
    <property type="match status" value="1"/>
</dbReference>
<organism evidence="4 5">
    <name type="scientific">Microbacterium lushaniae</name>
    <dbReference type="NCBI Taxonomy" id="2614639"/>
    <lineage>
        <taxon>Bacteria</taxon>
        <taxon>Bacillati</taxon>
        <taxon>Actinomycetota</taxon>
        <taxon>Actinomycetes</taxon>
        <taxon>Micrococcales</taxon>
        <taxon>Microbacteriaceae</taxon>
        <taxon>Microbacterium</taxon>
    </lineage>
</organism>
<dbReference type="PRINTS" id="PR00081">
    <property type="entry name" value="GDHRDH"/>
</dbReference>
<dbReference type="InterPro" id="IPR002347">
    <property type="entry name" value="SDR_fam"/>
</dbReference>
<proteinExistence type="inferred from homology"/>
<comment type="similarity">
    <text evidence="1 3">Belongs to the short-chain dehydrogenases/reductases (SDR) family.</text>
</comment>
<evidence type="ECO:0000313" key="5">
    <source>
        <dbReference type="Proteomes" id="UP000325516"/>
    </source>
</evidence>
<dbReference type="Pfam" id="PF00106">
    <property type="entry name" value="adh_short"/>
    <property type="match status" value="1"/>
</dbReference>
<dbReference type="PRINTS" id="PR00080">
    <property type="entry name" value="SDRFAMILY"/>
</dbReference>
<sequence>MMETVLITGAGSGFGRLTALDLARLGYRVIAGVQIWPQAWQLRQEIAAAGLENIEVIKLDLFDEIDVAHALRYDIDVLFNNAGVAHSGTLTDLPMSRLRANFESNVFAPMELTKGFIRRMAARGSGKIVFNSSDAGLQTPPFGGAYSATKYAIEAIAATLREELKPKGISVATVQPGFYLTGFNDTALEASTYWYDPETAILPGWEPPFTLVGQEDPQNMVDVIVKVITGEITTYRNVFPPSMEHETREAQAAEWDLTV</sequence>
<evidence type="ECO:0000256" key="3">
    <source>
        <dbReference type="RuleBase" id="RU000363"/>
    </source>
</evidence>
<dbReference type="SUPFAM" id="SSF51735">
    <property type="entry name" value="NAD(P)-binding Rossmann-fold domains"/>
    <property type="match status" value="1"/>
</dbReference>
<dbReference type="PROSITE" id="PS00061">
    <property type="entry name" value="ADH_SHORT"/>
    <property type="match status" value="1"/>
</dbReference>
<evidence type="ECO:0000256" key="2">
    <source>
        <dbReference type="ARBA" id="ARBA00023002"/>
    </source>
</evidence>
<accession>A0A5J6L9C2</accession>
<dbReference type="AlphaFoldDB" id="A0A5J6L9C2"/>
<protein>
    <submittedName>
        <fullName evidence="4">SDR family oxidoreductase</fullName>
    </submittedName>
</protein>
<gene>
    <name evidence="4" type="ORF">F6J85_15330</name>
</gene>
<dbReference type="PANTHER" id="PTHR42901">
    <property type="entry name" value="ALCOHOL DEHYDROGENASE"/>
    <property type="match status" value="1"/>
</dbReference>